<feature type="compositionally biased region" description="Low complexity" evidence="1">
    <location>
        <begin position="161"/>
        <end position="175"/>
    </location>
</feature>
<gene>
    <name evidence="2" type="ORF">PXEA_LOCUS24650</name>
</gene>
<comment type="caution">
    <text evidence="2">The sequence shown here is derived from an EMBL/GenBank/DDBJ whole genome shotgun (WGS) entry which is preliminary data.</text>
</comment>
<dbReference type="Proteomes" id="UP000784294">
    <property type="component" value="Unassembled WGS sequence"/>
</dbReference>
<sequence>MLLGAEGSAAIPNSNKSFKSPASTLSRRYSSSRVNHPGTASSQPTSSSQSTTTSSHLSSVSPQPTPLSVSIHCHSIPSNVSSATSTNTSSFSLAESVSHAIQRLPKLRQSPGPKLIPVTSNSVSTTASDMHSRLPLNQRASITTDQTISVSILPVGQQELADSQSASDQTHSSSSPNMSVLPTNCEAVLPRYPQVPSRLLEGADSNSVHQQHQCHSLLSPRCHPQSSPHSGSVHNTNSASTSQTGQPILRDARIEPCQTTFTHPSVNQRTTSSH</sequence>
<evidence type="ECO:0000313" key="3">
    <source>
        <dbReference type="Proteomes" id="UP000784294"/>
    </source>
</evidence>
<feature type="region of interest" description="Disordered" evidence="1">
    <location>
        <begin position="159"/>
        <end position="181"/>
    </location>
</feature>
<accession>A0A3S5FFE1</accession>
<protein>
    <submittedName>
        <fullName evidence="2">Uncharacterized protein</fullName>
    </submittedName>
</protein>
<feature type="region of interest" description="Disordered" evidence="1">
    <location>
        <begin position="255"/>
        <end position="274"/>
    </location>
</feature>
<dbReference type="EMBL" id="CAAALY010119850">
    <property type="protein sequence ID" value="VEL31210.1"/>
    <property type="molecule type" value="Genomic_DNA"/>
</dbReference>
<feature type="compositionally biased region" description="Polar residues" evidence="1">
    <location>
        <begin position="204"/>
        <end position="216"/>
    </location>
</feature>
<feature type="compositionally biased region" description="Polar residues" evidence="1">
    <location>
        <begin position="11"/>
        <end position="34"/>
    </location>
</feature>
<evidence type="ECO:0000256" key="1">
    <source>
        <dbReference type="SAM" id="MobiDB-lite"/>
    </source>
</evidence>
<feature type="compositionally biased region" description="Polar residues" evidence="1">
    <location>
        <begin position="224"/>
        <end position="246"/>
    </location>
</feature>
<organism evidence="2 3">
    <name type="scientific">Protopolystoma xenopodis</name>
    <dbReference type="NCBI Taxonomy" id="117903"/>
    <lineage>
        <taxon>Eukaryota</taxon>
        <taxon>Metazoa</taxon>
        <taxon>Spiralia</taxon>
        <taxon>Lophotrochozoa</taxon>
        <taxon>Platyhelminthes</taxon>
        <taxon>Monogenea</taxon>
        <taxon>Polyopisthocotylea</taxon>
        <taxon>Polystomatidea</taxon>
        <taxon>Polystomatidae</taxon>
        <taxon>Protopolystoma</taxon>
    </lineage>
</organism>
<feature type="non-terminal residue" evidence="2">
    <location>
        <position position="1"/>
    </location>
</feature>
<keyword evidence="3" id="KW-1185">Reference proteome</keyword>
<name>A0A3S5FFE1_9PLAT</name>
<feature type="region of interest" description="Disordered" evidence="1">
    <location>
        <begin position="204"/>
        <end position="247"/>
    </location>
</feature>
<proteinExistence type="predicted"/>
<dbReference type="AlphaFoldDB" id="A0A3S5FFE1"/>
<feature type="compositionally biased region" description="Polar residues" evidence="1">
    <location>
        <begin position="257"/>
        <end position="274"/>
    </location>
</feature>
<evidence type="ECO:0000313" key="2">
    <source>
        <dbReference type="EMBL" id="VEL31210.1"/>
    </source>
</evidence>
<feature type="region of interest" description="Disordered" evidence="1">
    <location>
        <begin position="105"/>
        <end position="138"/>
    </location>
</feature>
<feature type="compositionally biased region" description="Polar residues" evidence="1">
    <location>
        <begin position="118"/>
        <end position="129"/>
    </location>
</feature>
<feature type="region of interest" description="Disordered" evidence="1">
    <location>
        <begin position="1"/>
        <end position="72"/>
    </location>
</feature>
<feature type="compositionally biased region" description="Low complexity" evidence="1">
    <location>
        <begin position="39"/>
        <end position="62"/>
    </location>
</feature>
<reference evidence="2" key="1">
    <citation type="submission" date="2018-11" db="EMBL/GenBank/DDBJ databases">
        <authorList>
            <consortium name="Pathogen Informatics"/>
        </authorList>
    </citation>
    <scope>NUCLEOTIDE SEQUENCE</scope>
</reference>